<evidence type="ECO:0000313" key="7">
    <source>
        <dbReference type="Proteomes" id="UP001059295"/>
    </source>
</evidence>
<dbReference type="CDD" id="cd00317">
    <property type="entry name" value="cyclophilin"/>
    <property type="match status" value="1"/>
</dbReference>
<dbReference type="InterPro" id="IPR029000">
    <property type="entry name" value="Cyclophilin-like_dom_sf"/>
</dbReference>
<dbReference type="GO" id="GO:0016853">
    <property type="term" value="F:isomerase activity"/>
    <property type="evidence" value="ECO:0007669"/>
    <property type="project" value="UniProtKB-KW"/>
</dbReference>
<evidence type="ECO:0000256" key="4">
    <source>
        <dbReference type="ARBA" id="ARBA00023235"/>
    </source>
</evidence>
<dbReference type="PANTHER" id="PTHR45625">
    <property type="entry name" value="PEPTIDYL-PROLYL CIS-TRANS ISOMERASE-RELATED"/>
    <property type="match status" value="1"/>
</dbReference>
<protein>
    <recommendedName>
        <fullName evidence="2">peptidylprolyl isomerase</fullName>
        <ecNumber evidence="2">5.2.1.8</ecNumber>
    </recommendedName>
</protein>
<keyword evidence="3" id="KW-0697">Rotamase</keyword>
<dbReference type="PROSITE" id="PS00170">
    <property type="entry name" value="CSA_PPIASE_1"/>
    <property type="match status" value="1"/>
</dbReference>
<dbReference type="PANTHER" id="PTHR45625:SF4">
    <property type="entry name" value="PEPTIDYLPROLYL ISOMERASE DOMAIN AND WD REPEAT-CONTAINING PROTEIN 1"/>
    <property type="match status" value="1"/>
</dbReference>
<dbReference type="Proteomes" id="UP001059295">
    <property type="component" value="Chromosome"/>
</dbReference>
<evidence type="ECO:0000259" key="5">
    <source>
        <dbReference type="PROSITE" id="PS50072"/>
    </source>
</evidence>
<evidence type="ECO:0000256" key="2">
    <source>
        <dbReference type="ARBA" id="ARBA00013194"/>
    </source>
</evidence>
<dbReference type="EC" id="5.2.1.8" evidence="2"/>
<proteinExistence type="inferred from homology"/>
<dbReference type="PROSITE" id="PS50072">
    <property type="entry name" value="CSA_PPIASE_2"/>
    <property type="match status" value="1"/>
</dbReference>
<dbReference type="EMBL" id="CP102294">
    <property type="protein sequence ID" value="UWN57429.1"/>
    <property type="molecule type" value="Genomic_DNA"/>
</dbReference>
<dbReference type="InterPro" id="IPR002130">
    <property type="entry name" value="Cyclophilin-type_PPIase_dom"/>
</dbReference>
<dbReference type="PROSITE" id="PS51257">
    <property type="entry name" value="PROKAR_LIPOPROTEIN"/>
    <property type="match status" value="1"/>
</dbReference>
<dbReference type="InterPro" id="IPR044666">
    <property type="entry name" value="Cyclophilin_A-like"/>
</dbReference>
<dbReference type="InterPro" id="IPR020892">
    <property type="entry name" value="Cyclophilin-type_PPIase_CS"/>
</dbReference>
<dbReference type="GeneID" id="82890316"/>
<keyword evidence="4 6" id="KW-0413">Isomerase</keyword>
<gene>
    <name evidence="6" type="ORF">NQ491_01240</name>
</gene>
<reference evidence="6" key="1">
    <citation type="journal article" date="2022" name="Cell">
        <title>Design, construction, and in vivo augmentation of a complex gut microbiome.</title>
        <authorList>
            <person name="Cheng A.G."/>
            <person name="Ho P.Y."/>
            <person name="Aranda-Diaz A."/>
            <person name="Jain S."/>
            <person name="Yu F.B."/>
            <person name="Meng X."/>
            <person name="Wang M."/>
            <person name="Iakiviak M."/>
            <person name="Nagashima K."/>
            <person name="Zhao A."/>
            <person name="Murugkar P."/>
            <person name="Patil A."/>
            <person name="Atabakhsh K."/>
            <person name="Weakley A."/>
            <person name="Yan J."/>
            <person name="Brumbaugh A.R."/>
            <person name="Higginbottom S."/>
            <person name="Dimas A."/>
            <person name="Shiver A.L."/>
            <person name="Deutschbauer A."/>
            <person name="Neff N."/>
            <person name="Sonnenburg J.L."/>
            <person name="Huang K.C."/>
            <person name="Fischbach M.A."/>
        </authorList>
    </citation>
    <scope>NUCLEOTIDE SEQUENCE</scope>
    <source>
        <strain evidence="6">AP11</strain>
    </source>
</reference>
<comment type="similarity">
    <text evidence="1">Belongs to the cyclophilin-type PPIase family.</text>
</comment>
<sequence length="269" mass="30219">MRTIWLSLLIGPLFAACADKPLDMSKPVYVTVSTAMGDVTVELYGDTPLHRDNFIRLCRSGAYDGVLFHRVIEGFVVQGGDPDSRKREPGVLYGGNDGGYTVPAEIRSGHFNKRGALIDAKAGDETNPERASAGTQFCFVQGRRMTDEELDEAEKQINEIRRNWLFHLFKKRLSGRSTTVAAEEGELERRAWRMVEDTLSLLGRYRIPEERREAYRTIGGAPHLDGSLTVFGEVVDGFDVIDRMARVETDPSDRPVHDLVIRSTKVFQK</sequence>
<dbReference type="RefSeq" id="WP_019245174.1">
    <property type="nucleotide sequence ID" value="NZ_CAPH01000006.1"/>
</dbReference>
<keyword evidence="7" id="KW-1185">Reference proteome</keyword>
<feature type="domain" description="PPIase cyclophilin-type" evidence="5">
    <location>
        <begin position="33"/>
        <end position="266"/>
    </location>
</feature>
<organism evidence="6 7">
    <name type="scientific">Alistipes ihumii AP11</name>
    <dbReference type="NCBI Taxonomy" id="1211813"/>
    <lineage>
        <taxon>Bacteria</taxon>
        <taxon>Pseudomonadati</taxon>
        <taxon>Bacteroidota</taxon>
        <taxon>Bacteroidia</taxon>
        <taxon>Bacteroidales</taxon>
        <taxon>Rikenellaceae</taxon>
        <taxon>Alistipes</taxon>
    </lineage>
</organism>
<dbReference type="Gene3D" id="2.40.100.10">
    <property type="entry name" value="Cyclophilin-like"/>
    <property type="match status" value="2"/>
</dbReference>
<dbReference type="Pfam" id="PF00160">
    <property type="entry name" value="Pro_isomerase"/>
    <property type="match status" value="2"/>
</dbReference>
<evidence type="ECO:0000256" key="3">
    <source>
        <dbReference type="ARBA" id="ARBA00023110"/>
    </source>
</evidence>
<evidence type="ECO:0000256" key="1">
    <source>
        <dbReference type="ARBA" id="ARBA00007365"/>
    </source>
</evidence>
<evidence type="ECO:0000313" key="6">
    <source>
        <dbReference type="EMBL" id="UWN57429.1"/>
    </source>
</evidence>
<dbReference type="SUPFAM" id="SSF50891">
    <property type="entry name" value="Cyclophilin-like"/>
    <property type="match status" value="1"/>
</dbReference>
<accession>A0ABY5V104</accession>
<name>A0ABY5V104_9BACT</name>